<dbReference type="RefSeq" id="WP_303681243.1">
    <property type="nucleotide sequence ID" value="NZ_LVWG01000021.1"/>
</dbReference>
<comment type="caution">
    <text evidence="2">The sequence shown here is derived from an EMBL/GenBank/DDBJ whole genome shotgun (WGS) entry which is preliminary data.</text>
</comment>
<dbReference type="PANTHER" id="PTHR33677:SF5">
    <property type="entry name" value="TRANSCRIPTIONAL REPRESSOR FRMR"/>
    <property type="match status" value="1"/>
</dbReference>
<dbReference type="GO" id="GO:0045892">
    <property type="term" value="P:negative regulation of DNA-templated transcription"/>
    <property type="evidence" value="ECO:0007669"/>
    <property type="project" value="UniProtKB-ARBA"/>
</dbReference>
<accession>A0A165M1T5</accession>
<evidence type="ECO:0000256" key="1">
    <source>
        <dbReference type="ARBA" id="ARBA00005260"/>
    </source>
</evidence>
<dbReference type="Gene3D" id="1.20.58.1000">
    <property type="entry name" value="Metal-sensitive repressor, helix protomer"/>
    <property type="match status" value="1"/>
</dbReference>
<dbReference type="AlphaFoldDB" id="A0A165M1T5"/>
<dbReference type="CDD" id="cd10148">
    <property type="entry name" value="CsoR-like_DUF156"/>
    <property type="match status" value="1"/>
</dbReference>
<dbReference type="Proteomes" id="UP000076481">
    <property type="component" value="Unassembled WGS sequence"/>
</dbReference>
<sequence>MDDVILRLKKVNGQIQGLIRMVENSDNCEKVIVQFQAAKAALEKTYSLVLDRSLKECMSQDDSKNVEKILKLISKQ</sequence>
<dbReference type="InterPro" id="IPR003735">
    <property type="entry name" value="Metal_Tscrpt_repr"/>
</dbReference>
<gene>
    <name evidence="2" type="ORF">A3K90_09530</name>
</gene>
<dbReference type="GO" id="GO:0003677">
    <property type="term" value="F:DNA binding"/>
    <property type="evidence" value="ECO:0007669"/>
    <property type="project" value="InterPro"/>
</dbReference>
<dbReference type="EMBL" id="LVWG01000021">
    <property type="protein sequence ID" value="KZK74711.1"/>
    <property type="molecule type" value="Genomic_DNA"/>
</dbReference>
<protein>
    <recommendedName>
        <fullName evidence="4">Transcriptional regulator</fullName>
    </recommendedName>
</protein>
<dbReference type="Pfam" id="PF02583">
    <property type="entry name" value="Trns_repr_metal"/>
    <property type="match status" value="1"/>
</dbReference>
<evidence type="ECO:0000313" key="3">
    <source>
        <dbReference type="Proteomes" id="UP000076481"/>
    </source>
</evidence>
<evidence type="ECO:0008006" key="4">
    <source>
        <dbReference type="Google" id="ProtNLM"/>
    </source>
</evidence>
<reference evidence="2 3" key="1">
    <citation type="submission" date="2016-03" db="EMBL/GenBank/DDBJ databases">
        <title>Speciation and ecological success in dimly lit waters: horizontal gene transfer in a green sulfur bacteria bloom unveiled by metagenomic assembly.</title>
        <authorList>
            <person name="Llorens-Mares T."/>
            <person name="Liu Z."/>
            <person name="Allen L.Z."/>
            <person name="Rusch D.B."/>
            <person name="Craig M.T."/>
            <person name="Dupont C.L."/>
            <person name="Bryant D.A."/>
            <person name="Casamayor E.O."/>
        </authorList>
    </citation>
    <scope>NUCLEOTIDE SEQUENCE [LARGE SCALE GENOMIC DNA]</scope>
    <source>
        <strain evidence="2">CIII</strain>
    </source>
</reference>
<name>A0A165M1T5_PELLU</name>
<dbReference type="GO" id="GO:0046872">
    <property type="term" value="F:metal ion binding"/>
    <property type="evidence" value="ECO:0007669"/>
    <property type="project" value="InterPro"/>
</dbReference>
<evidence type="ECO:0000313" key="2">
    <source>
        <dbReference type="EMBL" id="KZK74711.1"/>
    </source>
</evidence>
<comment type="similarity">
    <text evidence="1">Belongs to the FrmR/RcnR family.</text>
</comment>
<dbReference type="InterPro" id="IPR038390">
    <property type="entry name" value="Metal_Tscrpt_repr_sf"/>
</dbReference>
<proteinExistence type="inferred from homology"/>
<dbReference type="PANTHER" id="PTHR33677">
    <property type="entry name" value="TRANSCRIPTIONAL REPRESSOR FRMR-RELATED"/>
    <property type="match status" value="1"/>
</dbReference>
<organism evidence="2 3">
    <name type="scientific">Pelodictyon luteolum</name>
    <dbReference type="NCBI Taxonomy" id="1100"/>
    <lineage>
        <taxon>Bacteria</taxon>
        <taxon>Pseudomonadati</taxon>
        <taxon>Chlorobiota</taxon>
        <taxon>Chlorobiia</taxon>
        <taxon>Chlorobiales</taxon>
        <taxon>Chlorobiaceae</taxon>
        <taxon>Chlorobium/Pelodictyon group</taxon>
        <taxon>Pelodictyon</taxon>
    </lineage>
</organism>